<dbReference type="SMART" id="SM00271">
    <property type="entry name" value="DnaJ"/>
    <property type="match status" value="1"/>
</dbReference>
<dbReference type="InterPro" id="IPR007872">
    <property type="entry name" value="DPH_MB_dom"/>
</dbReference>
<organism evidence="7">
    <name type="scientific">Aphanomyces astaci</name>
    <name type="common">Crayfish plague agent</name>
    <dbReference type="NCBI Taxonomy" id="112090"/>
    <lineage>
        <taxon>Eukaryota</taxon>
        <taxon>Sar</taxon>
        <taxon>Stramenopiles</taxon>
        <taxon>Oomycota</taxon>
        <taxon>Saprolegniomycetes</taxon>
        <taxon>Saprolegniales</taxon>
        <taxon>Verrucalvaceae</taxon>
        <taxon>Aphanomyces</taxon>
    </lineage>
</organism>
<evidence type="ECO:0000256" key="3">
    <source>
        <dbReference type="ARBA" id="ARBA00022833"/>
    </source>
</evidence>
<dbReference type="PANTHER" id="PTHR45255">
    <property type="entry name" value="DNAJ HOMOLOG SUBFAMILY C MEMBER 24"/>
    <property type="match status" value="1"/>
</dbReference>
<protein>
    <recommendedName>
        <fullName evidence="8">Diphthamide biosynthesis protein 4</fullName>
    </recommendedName>
</protein>
<evidence type="ECO:0008006" key="8">
    <source>
        <dbReference type="Google" id="ProtNLM"/>
    </source>
</evidence>
<dbReference type="InterPro" id="IPR001623">
    <property type="entry name" value="DnaJ_domain"/>
</dbReference>
<evidence type="ECO:0000256" key="4">
    <source>
        <dbReference type="ARBA" id="ARBA00023004"/>
    </source>
</evidence>
<dbReference type="PROSITE" id="PS00636">
    <property type="entry name" value="DNAJ_1"/>
    <property type="match status" value="1"/>
</dbReference>
<evidence type="ECO:0000256" key="2">
    <source>
        <dbReference type="ARBA" id="ARBA00022723"/>
    </source>
</evidence>
<dbReference type="PROSITE" id="PS50076">
    <property type="entry name" value="DNAJ_2"/>
    <property type="match status" value="1"/>
</dbReference>
<dbReference type="CDD" id="cd06257">
    <property type="entry name" value="DnaJ"/>
    <property type="match status" value="1"/>
</dbReference>
<keyword evidence="2" id="KW-0479">Metal-binding</keyword>
<dbReference type="Gene3D" id="3.10.660.10">
    <property type="entry name" value="DPH Zinc finger"/>
    <property type="match status" value="1"/>
</dbReference>
<gene>
    <name evidence="7" type="ORF">H257_00565</name>
</gene>
<dbReference type="PRINTS" id="PR00625">
    <property type="entry name" value="JDOMAIN"/>
</dbReference>
<keyword evidence="3" id="KW-0862">Zinc</keyword>
<dbReference type="InterPro" id="IPR036671">
    <property type="entry name" value="DPH_MB_sf"/>
</dbReference>
<dbReference type="AlphaFoldDB" id="W4HB12"/>
<dbReference type="EMBL" id="KI913114">
    <property type="protein sequence ID" value="ETV89205.1"/>
    <property type="molecule type" value="Genomic_DNA"/>
</dbReference>
<dbReference type="RefSeq" id="XP_009821605.1">
    <property type="nucleotide sequence ID" value="XM_009823303.1"/>
</dbReference>
<evidence type="ECO:0000256" key="1">
    <source>
        <dbReference type="ARBA" id="ARBA00006169"/>
    </source>
</evidence>
<dbReference type="PANTHER" id="PTHR45255:SF1">
    <property type="entry name" value="DNAJ HOMOLOG SUBFAMILY C MEMBER 24"/>
    <property type="match status" value="1"/>
</dbReference>
<name>W4HB12_APHAT</name>
<dbReference type="InterPro" id="IPR018253">
    <property type="entry name" value="DnaJ_domain_CS"/>
</dbReference>
<keyword evidence="4" id="KW-0408">Iron</keyword>
<dbReference type="SUPFAM" id="SSF46565">
    <property type="entry name" value="Chaperone J-domain"/>
    <property type="match status" value="1"/>
</dbReference>
<dbReference type="GO" id="GO:0001671">
    <property type="term" value="F:ATPase activator activity"/>
    <property type="evidence" value="ECO:0007669"/>
    <property type="project" value="TreeGrafter"/>
</dbReference>
<dbReference type="OrthoDB" id="164807at2759"/>
<proteinExistence type="inferred from homology"/>
<dbReference type="InterPro" id="IPR036869">
    <property type="entry name" value="J_dom_sf"/>
</dbReference>
<accession>W4HB12</accession>
<sequence length="147" mass="16568">MASSSMPSYYDALGVSPTCSTEQLKRAYHAAALKNHPDKAITLGKTADTEDFQSAHDAYQVLRDVESRRRYDQTLAEAKLRSELRISDDVLLEAFTLEDEIYTFGCRCGEYYVLTEDEVEDLVDIVPCDGCSLVIRVEYPRTQVDAI</sequence>
<dbReference type="GeneID" id="20802561"/>
<dbReference type="Pfam" id="PF00226">
    <property type="entry name" value="DnaJ"/>
    <property type="match status" value="1"/>
</dbReference>
<dbReference type="Pfam" id="PF05207">
    <property type="entry name" value="Zn_ribbon_CSL"/>
    <property type="match status" value="1"/>
</dbReference>
<dbReference type="GO" id="GO:0008198">
    <property type="term" value="F:ferrous iron binding"/>
    <property type="evidence" value="ECO:0007669"/>
    <property type="project" value="TreeGrafter"/>
</dbReference>
<comment type="similarity">
    <text evidence="1">Belongs to the DPH4 family.</text>
</comment>
<dbReference type="STRING" id="112090.W4HB12"/>
<dbReference type="PROSITE" id="PS51074">
    <property type="entry name" value="DPH_MB"/>
    <property type="match status" value="1"/>
</dbReference>
<evidence type="ECO:0000259" key="5">
    <source>
        <dbReference type="PROSITE" id="PS50076"/>
    </source>
</evidence>
<feature type="domain" description="J" evidence="5">
    <location>
        <begin position="8"/>
        <end position="75"/>
    </location>
</feature>
<dbReference type="VEuPathDB" id="FungiDB:H257_00565"/>
<evidence type="ECO:0000259" key="6">
    <source>
        <dbReference type="PROSITE" id="PS51074"/>
    </source>
</evidence>
<dbReference type="SUPFAM" id="SSF144217">
    <property type="entry name" value="CSL zinc finger"/>
    <property type="match status" value="1"/>
</dbReference>
<evidence type="ECO:0000313" key="7">
    <source>
        <dbReference type="EMBL" id="ETV89205.1"/>
    </source>
</evidence>
<feature type="domain" description="DPH-type MB" evidence="6">
    <location>
        <begin position="80"/>
        <end position="140"/>
    </location>
</feature>
<reference evidence="7" key="1">
    <citation type="submission" date="2013-12" db="EMBL/GenBank/DDBJ databases">
        <title>The Genome Sequence of Aphanomyces astaci APO3.</title>
        <authorList>
            <consortium name="The Broad Institute Genomics Platform"/>
            <person name="Russ C."/>
            <person name="Tyler B."/>
            <person name="van West P."/>
            <person name="Dieguez-Uribeondo J."/>
            <person name="Young S.K."/>
            <person name="Zeng Q."/>
            <person name="Gargeya S."/>
            <person name="Fitzgerald M."/>
            <person name="Abouelleil A."/>
            <person name="Alvarado L."/>
            <person name="Chapman S.B."/>
            <person name="Gainer-Dewar J."/>
            <person name="Goldberg J."/>
            <person name="Griggs A."/>
            <person name="Gujja S."/>
            <person name="Hansen M."/>
            <person name="Howarth C."/>
            <person name="Imamovic A."/>
            <person name="Ireland A."/>
            <person name="Larimer J."/>
            <person name="McCowan C."/>
            <person name="Murphy C."/>
            <person name="Pearson M."/>
            <person name="Poon T.W."/>
            <person name="Priest M."/>
            <person name="Roberts A."/>
            <person name="Saif S."/>
            <person name="Shea T."/>
            <person name="Sykes S."/>
            <person name="Wortman J."/>
            <person name="Nusbaum C."/>
            <person name="Birren B."/>
        </authorList>
    </citation>
    <scope>NUCLEOTIDE SEQUENCE [LARGE SCALE GENOMIC DNA]</scope>
    <source>
        <strain evidence="7">APO3</strain>
    </source>
</reference>
<dbReference type="Gene3D" id="1.10.287.110">
    <property type="entry name" value="DnaJ domain"/>
    <property type="match status" value="1"/>
</dbReference>